<comment type="caution">
    <text evidence="2">The sequence shown here is derived from an EMBL/GenBank/DDBJ whole genome shotgun (WGS) entry which is preliminary data.</text>
</comment>
<proteinExistence type="predicted"/>
<dbReference type="RefSeq" id="WP_188452332.1">
    <property type="nucleotide sequence ID" value="NZ_BMFS01000008.1"/>
</dbReference>
<evidence type="ECO:0008006" key="4">
    <source>
        <dbReference type="Google" id="ProtNLM"/>
    </source>
</evidence>
<dbReference type="Proteomes" id="UP000648722">
    <property type="component" value="Unassembled WGS sequence"/>
</dbReference>
<evidence type="ECO:0000313" key="2">
    <source>
        <dbReference type="EMBL" id="GGH02787.1"/>
    </source>
</evidence>
<evidence type="ECO:0000313" key="3">
    <source>
        <dbReference type="Proteomes" id="UP000648722"/>
    </source>
</evidence>
<accession>A0ABQ1XTZ1</accession>
<name>A0ABQ1XTZ1_9PROT</name>
<gene>
    <name evidence="2" type="ORF">GCM10007420_18860</name>
</gene>
<keyword evidence="3" id="KW-1185">Reference proteome</keyword>
<evidence type="ECO:0000256" key="1">
    <source>
        <dbReference type="SAM" id="Coils"/>
    </source>
</evidence>
<dbReference type="SUPFAM" id="SSF158791">
    <property type="entry name" value="MgtE N-terminal domain-like"/>
    <property type="match status" value="1"/>
</dbReference>
<sequence>MPGLRPLAVIAILLAAMFALKSVSLADSAVALLGAQDEGEPQVLVPPAETVEEASVPARAAVTPAPALEPEPDEFNVTRSQFQLCELVENRRVELDMREEELDTRAALLEVAEQRIEARIARMEALETSLETLLGTLETERERRVGEIVSVYAQLEPENAAAIMSRMDEDTLVLLAESLQRDQARRYAAILAEMDPGFAAELTLRLRARANPPETQTEVEARLAGRDS</sequence>
<reference evidence="3" key="1">
    <citation type="journal article" date="2019" name="Int. J. Syst. Evol. Microbiol.">
        <title>The Global Catalogue of Microorganisms (GCM) 10K type strain sequencing project: providing services to taxonomists for standard genome sequencing and annotation.</title>
        <authorList>
            <consortium name="The Broad Institute Genomics Platform"/>
            <consortium name="The Broad Institute Genome Sequencing Center for Infectious Disease"/>
            <person name="Wu L."/>
            <person name="Ma J."/>
        </authorList>
    </citation>
    <scope>NUCLEOTIDE SEQUENCE [LARGE SCALE GENOMIC DNA]</scope>
    <source>
        <strain evidence="3">CGMCC 1.12766</strain>
    </source>
</reference>
<keyword evidence="1" id="KW-0175">Coiled coil</keyword>
<dbReference type="EMBL" id="BMFS01000008">
    <property type="protein sequence ID" value="GGH02787.1"/>
    <property type="molecule type" value="Genomic_DNA"/>
</dbReference>
<protein>
    <recommendedName>
        <fullName evidence="4">Magnesium transporter MgtE intracellular domain-containing protein</fullName>
    </recommendedName>
</protein>
<organism evidence="2 3">
    <name type="scientific">Glycocaulis albus</name>
    <dbReference type="NCBI Taxonomy" id="1382801"/>
    <lineage>
        <taxon>Bacteria</taxon>
        <taxon>Pseudomonadati</taxon>
        <taxon>Pseudomonadota</taxon>
        <taxon>Alphaproteobacteria</taxon>
        <taxon>Maricaulales</taxon>
        <taxon>Maricaulaceae</taxon>
        <taxon>Glycocaulis</taxon>
    </lineage>
</organism>
<feature type="coiled-coil region" evidence="1">
    <location>
        <begin position="109"/>
        <end position="143"/>
    </location>
</feature>